<evidence type="ECO:0000259" key="1">
    <source>
        <dbReference type="Pfam" id="PF06094"/>
    </source>
</evidence>
<dbReference type="AlphaFoldDB" id="A0A437JC44"/>
<dbReference type="Pfam" id="PF06094">
    <property type="entry name" value="GGACT"/>
    <property type="match status" value="1"/>
</dbReference>
<organism evidence="2 3">
    <name type="scientific">Sphingobium algorifonticola</name>
    <dbReference type="NCBI Taxonomy" id="2008318"/>
    <lineage>
        <taxon>Bacteria</taxon>
        <taxon>Pseudomonadati</taxon>
        <taxon>Pseudomonadota</taxon>
        <taxon>Alphaproteobacteria</taxon>
        <taxon>Sphingomonadales</taxon>
        <taxon>Sphingomonadaceae</taxon>
        <taxon>Sphingobium</taxon>
    </lineage>
</organism>
<name>A0A437JC44_9SPHN</name>
<dbReference type="EMBL" id="RZUL01000001">
    <property type="protein sequence ID" value="RVT43479.1"/>
    <property type="molecule type" value="Genomic_DNA"/>
</dbReference>
<feature type="domain" description="Gamma-glutamylcyclotransferase AIG2-like" evidence="1">
    <location>
        <begin position="9"/>
        <end position="134"/>
    </location>
</feature>
<keyword evidence="3" id="KW-1185">Reference proteome</keyword>
<evidence type="ECO:0000313" key="2">
    <source>
        <dbReference type="EMBL" id="RVT43479.1"/>
    </source>
</evidence>
<keyword evidence="2" id="KW-0808">Transferase</keyword>
<dbReference type="SUPFAM" id="SSF110857">
    <property type="entry name" value="Gamma-glutamyl cyclotransferase-like"/>
    <property type="match status" value="1"/>
</dbReference>
<dbReference type="RefSeq" id="WP_127689017.1">
    <property type="nucleotide sequence ID" value="NZ_RZUL01000001.1"/>
</dbReference>
<proteinExistence type="predicted"/>
<dbReference type="Proteomes" id="UP000282977">
    <property type="component" value="Unassembled WGS sequence"/>
</dbReference>
<dbReference type="InterPro" id="IPR009288">
    <property type="entry name" value="AIG2-like_dom"/>
</dbReference>
<evidence type="ECO:0000313" key="3">
    <source>
        <dbReference type="Proteomes" id="UP000282977"/>
    </source>
</evidence>
<dbReference type="GO" id="GO:0016740">
    <property type="term" value="F:transferase activity"/>
    <property type="evidence" value="ECO:0007669"/>
    <property type="project" value="UniProtKB-KW"/>
</dbReference>
<reference evidence="2 3" key="1">
    <citation type="submission" date="2019-01" db="EMBL/GenBank/DDBJ databases">
        <authorList>
            <person name="Chen W.-M."/>
        </authorList>
    </citation>
    <scope>NUCLEOTIDE SEQUENCE [LARGE SCALE GENOMIC DNA]</scope>
    <source>
        <strain evidence="2 3">TLA-22</strain>
    </source>
</reference>
<dbReference type="Gene3D" id="3.10.490.10">
    <property type="entry name" value="Gamma-glutamyl cyclotransferase-like"/>
    <property type="match status" value="1"/>
</dbReference>
<dbReference type="InterPro" id="IPR036568">
    <property type="entry name" value="GGCT-like_sf"/>
</dbReference>
<gene>
    <name evidence="2" type="ORF">ENE74_02300</name>
</gene>
<dbReference type="InterPro" id="IPR013024">
    <property type="entry name" value="GGCT-like"/>
</dbReference>
<sequence>MHSLPARHLFVYGTLRRGCANAEATWLAEVALWIGTAQVAGRLYHVAGYPGLVPDARGLMVRGDLFRLPHGPAGETILARLDAYEECAADCPAPHEYARIILPVQTQDGTVDAWTYVYRHSTAGLDLVVGGDFLRDALPPPR</sequence>
<accession>A0A437JC44</accession>
<protein>
    <submittedName>
        <fullName evidence="2">Gamma-glutamylcyclotransferase</fullName>
    </submittedName>
</protein>
<comment type="caution">
    <text evidence="2">The sequence shown here is derived from an EMBL/GenBank/DDBJ whole genome shotgun (WGS) entry which is preliminary data.</text>
</comment>
<dbReference type="OrthoDB" id="482277at2"/>
<dbReference type="CDD" id="cd06661">
    <property type="entry name" value="GGCT_like"/>
    <property type="match status" value="1"/>
</dbReference>